<sequence>MNKETGIIAWFARNSVAANLLMIILLLAGVAAVLTIKKQGFPEIQLEQVNIRVPYLGAAPQEVETGVIDKIEESIRGVNGIKRIRSTAVEGLGTVVAEIASGYDITEVMEEIKTQVNSISTLPEQTERPLVYRIRFQSNVMFLSLYGAASEAALKELAKTIRDEIKKQPGVSKVDVMSARNYEISVEIPESRLREYGLTFDQVVSAIRGSSVDLPGGSIRSESGNILLRTKGQAYDQNDFDNIVLVKYPDGTRLTLSDIATVTDGFIERASLATFNGQNSVTVRIDAVGEDDTLQIAETVKKYVENKRNELPPSISLDYWGDFSYYLQGRLDLMTSNLLYGVLLVLLALTLFLEFRIAFWVMVGIPICFLGALAMLPLPFFDVSINMISLFGFILVLGIVVDDAIIIGESAYTEIEKRGKSTEAVIAGAKKVAMPATFGVLTTVAAFVPMLLVGGAQSAIWGSIAWVVVLCLLFSIVESKLILPAHIANMDTKPWDPDKGGIYALGRFGSNTLKKIRGAVTRHLNHFIQQKYRPFIEKCIEFRYLTMAVFFALLILMFGVISAGFVRWVFFPDVPNDILRATVQMEEGASNEATVLAMKEIEAALMRVDKELLAEGEDLVVKHRLVSLNSDTAGQFTVELDKSEGREVDSNEIGRRWREQIPEIPGLKTFKLSSSGFGGGADIALQLRGSNLANLQLATAELKERLATYEGVFDIEDNLLGGNDEIVLALKPEADVLGITLADLARQVRYGFYGAEAQRIQRNGEEIKVMVRYPQEERRSIGDLENMRVRTANGGEVPFSQIASYTLQPSFSAINRVNGERAVTITAAADKARIEPGKVVAEVRKTLIKELEQKYPGVTGELDGASQDEVDAIRDLLIAGVFALFCIYALMAVPLKSYAQPLIIMSVIPFGLVGALIGHMLLGLSLSIMSVFGLVALAGVVVNDSLIMVDFVNRARAEGIAIKQAVVEAGAQRFRAILLTSLTTFVGLVPIVFERSLQAKIVVPMAVSLAFGILFATVITLVLIPALYVMLEDAKKHLPQWFRNFMQEFGRYADWRGLTERKAYVHFYMLHLVVIVVFLIIDAILRTKGMVALTYMLFMYLPITAATVRRLRSIGWNPWWVFVSFIPTIGRLFVLVICAMPSRQEKQQASLVTSQ</sequence>
<dbReference type="Gene3D" id="3.30.70.1430">
    <property type="entry name" value="Multidrug efflux transporter AcrB pore domain"/>
    <property type="match status" value="2"/>
</dbReference>
<dbReference type="PRINTS" id="PR00702">
    <property type="entry name" value="ACRIFLAVINRP"/>
</dbReference>
<keyword evidence="1" id="KW-0812">Transmembrane</keyword>
<dbReference type="Pfam" id="PF00873">
    <property type="entry name" value="ACR_tran"/>
    <property type="match status" value="1"/>
</dbReference>
<dbReference type="Proteomes" id="UP000633814">
    <property type="component" value="Unassembled WGS sequence"/>
</dbReference>
<dbReference type="InterPro" id="IPR027463">
    <property type="entry name" value="AcrB_DN_DC_subdom"/>
</dbReference>
<dbReference type="RefSeq" id="WP_226750949.1">
    <property type="nucleotide sequence ID" value="NZ_JAEINI020000004.1"/>
</dbReference>
<protein>
    <submittedName>
        <fullName evidence="2">Efflux RND transporter permease subunit</fullName>
    </submittedName>
</protein>
<keyword evidence="1" id="KW-0472">Membrane</keyword>
<feature type="transmembrane region" description="Helical" evidence="1">
    <location>
        <begin position="1120"/>
        <end position="1142"/>
    </location>
</feature>
<dbReference type="InterPro" id="IPR001036">
    <property type="entry name" value="Acrflvin-R"/>
</dbReference>
<feature type="transmembrane region" description="Helical" evidence="1">
    <location>
        <begin position="459"/>
        <end position="477"/>
    </location>
</feature>
<reference evidence="2 3" key="1">
    <citation type="submission" date="2021-10" db="EMBL/GenBank/DDBJ databases">
        <title>Alishewanella koreense sp. nov. isolated from seawater of southwestern coast in South Korea and the proposal for the reclassification of Rheinheimera perlucida and Rheinheimera tuosuensis as Arsukibacterium perlucida and Arsukibacterium tuosuensis.</title>
        <authorList>
            <person name="Kim K.H."/>
            <person name="Ruan W."/>
            <person name="Kim K.R."/>
            <person name="Baek J.H."/>
            <person name="Jeon C.O."/>
        </authorList>
    </citation>
    <scope>NUCLEOTIDE SEQUENCE [LARGE SCALE GENOMIC DNA]</scope>
    <source>
        <strain evidence="2 3">16-MA</strain>
    </source>
</reference>
<comment type="caution">
    <text evidence="2">The sequence shown here is derived from an EMBL/GenBank/DDBJ whole genome shotgun (WGS) entry which is preliminary data.</text>
</comment>
<dbReference type="InterPro" id="IPR008523">
    <property type="entry name" value="DUF805"/>
</dbReference>
<dbReference type="Gene3D" id="1.20.1640.10">
    <property type="entry name" value="Multidrug efflux transporter AcrB transmembrane domain"/>
    <property type="match status" value="2"/>
</dbReference>
<feature type="transmembrane region" description="Helical" evidence="1">
    <location>
        <begin position="1091"/>
        <end position="1108"/>
    </location>
</feature>
<feature type="transmembrane region" description="Helical" evidence="1">
    <location>
        <begin position="333"/>
        <end position="352"/>
    </location>
</feature>
<evidence type="ECO:0000256" key="1">
    <source>
        <dbReference type="SAM" id="Phobius"/>
    </source>
</evidence>
<dbReference type="Gene3D" id="3.30.70.1440">
    <property type="entry name" value="Multidrug efflux transporter AcrB pore domain"/>
    <property type="match status" value="1"/>
</dbReference>
<feature type="transmembrane region" description="Helical" evidence="1">
    <location>
        <begin position="902"/>
        <end position="922"/>
    </location>
</feature>
<proteinExistence type="predicted"/>
<feature type="transmembrane region" description="Helical" evidence="1">
    <location>
        <begin position="387"/>
        <end position="412"/>
    </location>
</feature>
<gene>
    <name evidence="2" type="ORF">JAO78_008545</name>
</gene>
<name>A0ABS8C3F8_9ALTE</name>
<keyword evidence="1" id="KW-1133">Transmembrane helix</keyword>
<dbReference type="Gene3D" id="3.30.2090.10">
    <property type="entry name" value="Multidrug efflux transporter AcrB TolC docking domain, DN and DC subdomains"/>
    <property type="match status" value="2"/>
</dbReference>
<feature type="transmembrane region" description="Helical" evidence="1">
    <location>
        <begin position="359"/>
        <end position="381"/>
    </location>
</feature>
<dbReference type="SUPFAM" id="SSF82693">
    <property type="entry name" value="Multidrug efflux transporter AcrB pore domain, PN1, PN2, PC1 and PC2 subdomains"/>
    <property type="match status" value="2"/>
</dbReference>
<feature type="transmembrane region" description="Helical" evidence="1">
    <location>
        <begin position="928"/>
        <end position="953"/>
    </location>
</feature>
<dbReference type="SUPFAM" id="SSF82866">
    <property type="entry name" value="Multidrug efflux transporter AcrB transmembrane domain"/>
    <property type="match status" value="2"/>
</dbReference>
<feature type="transmembrane region" description="Helical" evidence="1">
    <location>
        <begin position="432"/>
        <end position="453"/>
    </location>
</feature>
<feature type="transmembrane region" description="Helical" evidence="1">
    <location>
        <begin position="876"/>
        <end position="895"/>
    </location>
</feature>
<dbReference type="Gene3D" id="3.30.70.1320">
    <property type="entry name" value="Multidrug efflux transporter AcrB pore domain like"/>
    <property type="match status" value="1"/>
</dbReference>
<dbReference type="SUPFAM" id="SSF82714">
    <property type="entry name" value="Multidrug efflux transporter AcrB TolC docking domain, DN and DC subdomains"/>
    <property type="match status" value="2"/>
</dbReference>
<dbReference type="EMBL" id="JAEINI020000004">
    <property type="protein sequence ID" value="MCB5226863.1"/>
    <property type="molecule type" value="Genomic_DNA"/>
</dbReference>
<dbReference type="PANTHER" id="PTHR32063:SF33">
    <property type="entry name" value="RND SUPERFAMILY EFFLUX PUMP PERMEASE COMPONENT"/>
    <property type="match status" value="1"/>
</dbReference>
<dbReference type="Pfam" id="PF05656">
    <property type="entry name" value="DUF805"/>
    <property type="match status" value="1"/>
</dbReference>
<accession>A0ABS8C3F8</accession>
<evidence type="ECO:0000313" key="2">
    <source>
        <dbReference type="EMBL" id="MCB5226863.1"/>
    </source>
</evidence>
<feature type="transmembrane region" description="Helical" evidence="1">
    <location>
        <begin position="974"/>
        <end position="993"/>
    </location>
</feature>
<organism evidence="2 3">
    <name type="scientific">Alishewanella maricola</name>
    <dbReference type="NCBI Taxonomy" id="2795740"/>
    <lineage>
        <taxon>Bacteria</taxon>
        <taxon>Pseudomonadati</taxon>
        <taxon>Pseudomonadota</taxon>
        <taxon>Gammaproteobacteria</taxon>
        <taxon>Alteromonadales</taxon>
        <taxon>Alteromonadaceae</taxon>
        <taxon>Alishewanella</taxon>
    </lineage>
</organism>
<evidence type="ECO:0000313" key="3">
    <source>
        <dbReference type="Proteomes" id="UP000633814"/>
    </source>
</evidence>
<feature type="transmembrane region" description="Helical" evidence="1">
    <location>
        <begin position="1005"/>
        <end position="1031"/>
    </location>
</feature>
<feature type="transmembrane region" description="Helical" evidence="1">
    <location>
        <begin position="544"/>
        <end position="570"/>
    </location>
</feature>
<keyword evidence="3" id="KW-1185">Reference proteome</keyword>
<dbReference type="PANTHER" id="PTHR32063">
    <property type="match status" value="1"/>
</dbReference>
<feature type="transmembrane region" description="Helical" evidence="1">
    <location>
        <begin position="1065"/>
        <end position="1085"/>
    </location>
</feature>